<accession>A0ABV5MD10</accession>
<evidence type="ECO:0000313" key="3">
    <source>
        <dbReference type="EMBL" id="MFB9446736.1"/>
    </source>
</evidence>
<evidence type="ECO:0000256" key="1">
    <source>
        <dbReference type="SAM" id="Phobius"/>
    </source>
</evidence>
<sequence>MTGPSLGHVHICHNPADRGYAERLYRHLTKAGVSATIDEEQSERLDPELVQERVEPARALVVVMRRGDELAPRVRDEVHLADRLGREIRPLSVGGKAHIILSHLPIADAAGDRMPDDDFVNTLRRIVGSAPKPVRAQPRRPRWRVPALVFAAVILVVGAVALFSLRDRGGDEAVGPTDPSATAPAVTGLPAAPTGLPARGAVTITSPANDAVVDRCMRVTGRANLDTAQTILFATNRIDPPDTTWYVVYAGAYPNGFVDADWHGSVYLGSTTGQSYDVFVVVMEAKAAAAYYAAHKQGNGSYAVDKAQPAGAVAHVRVKQGSNNEC</sequence>
<dbReference type="RefSeq" id="WP_223104649.1">
    <property type="nucleotide sequence ID" value="NZ_CP061913.1"/>
</dbReference>
<keyword evidence="3" id="KW-0675">Receptor</keyword>
<comment type="caution">
    <text evidence="3">The sequence shown here is derived from an EMBL/GenBank/DDBJ whole genome shotgun (WGS) entry which is preliminary data.</text>
</comment>
<proteinExistence type="predicted"/>
<keyword evidence="4" id="KW-1185">Reference proteome</keyword>
<evidence type="ECO:0000259" key="2">
    <source>
        <dbReference type="Pfam" id="PF13676"/>
    </source>
</evidence>
<keyword evidence="1" id="KW-1133">Transmembrane helix</keyword>
<keyword evidence="1" id="KW-0812">Transmembrane</keyword>
<reference evidence="3 4" key="1">
    <citation type="submission" date="2024-09" db="EMBL/GenBank/DDBJ databases">
        <authorList>
            <person name="Sun Q."/>
            <person name="Mori K."/>
        </authorList>
    </citation>
    <scope>NUCLEOTIDE SEQUENCE [LARGE SCALE GENOMIC DNA]</scope>
    <source>
        <strain evidence="3 4">JCM 3307</strain>
    </source>
</reference>
<keyword evidence="1" id="KW-0472">Membrane</keyword>
<evidence type="ECO:0000313" key="4">
    <source>
        <dbReference type="Proteomes" id="UP001589608"/>
    </source>
</evidence>
<name>A0ABV5MD10_9ACTN</name>
<feature type="transmembrane region" description="Helical" evidence="1">
    <location>
        <begin position="145"/>
        <end position="165"/>
    </location>
</feature>
<protein>
    <submittedName>
        <fullName evidence="3">Toll/interleukin-1 receptor domain-containing protein</fullName>
    </submittedName>
</protein>
<gene>
    <name evidence="3" type="ORF">ACFFTR_26910</name>
</gene>
<dbReference type="Pfam" id="PF13676">
    <property type="entry name" value="TIR_2"/>
    <property type="match status" value="1"/>
</dbReference>
<dbReference type="InterPro" id="IPR000157">
    <property type="entry name" value="TIR_dom"/>
</dbReference>
<feature type="domain" description="TIR" evidence="2">
    <location>
        <begin position="9"/>
        <end position="112"/>
    </location>
</feature>
<organism evidence="3 4">
    <name type="scientific">Dactylosporangium vinaceum</name>
    <dbReference type="NCBI Taxonomy" id="53362"/>
    <lineage>
        <taxon>Bacteria</taxon>
        <taxon>Bacillati</taxon>
        <taxon>Actinomycetota</taxon>
        <taxon>Actinomycetes</taxon>
        <taxon>Micromonosporales</taxon>
        <taxon>Micromonosporaceae</taxon>
        <taxon>Dactylosporangium</taxon>
    </lineage>
</organism>
<dbReference type="Proteomes" id="UP001589608">
    <property type="component" value="Unassembled WGS sequence"/>
</dbReference>
<dbReference type="EMBL" id="JBHMCA010000049">
    <property type="protein sequence ID" value="MFB9446736.1"/>
    <property type="molecule type" value="Genomic_DNA"/>
</dbReference>